<protein>
    <submittedName>
        <fullName evidence="1">Uncharacterized protein</fullName>
    </submittedName>
</protein>
<dbReference type="EMBL" id="MZ605293">
    <property type="protein sequence ID" value="QYW06671.1"/>
    <property type="molecule type" value="Genomic_DNA"/>
</dbReference>
<keyword evidence="2" id="KW-1185">Reference proteome</keyword>
<evidence type="ECO:0000313" key="1">
    <source>
        <dbReference type="EMBL" id="QYW06671.1"/>
    </source>
</evidence>
<dbReference type="Proteomes" id="UP001058093">
    <property type="component" value="Segment"/>
</dbReference>
<accession>A0A975YZ90</accession>
<gene>
    <name evidence="1" type="ORF">uav_140</name>
</gene>
<organism evidence="1 2">
    <name type="scientific">Pseudomonas phage UAVern</name>
    <dbReference type="NCBI Taxonomy" id="2856997"/>
    <lineage>
        <taxon>Viruses</taxon>
        <taxon>Duplodnaviria</taxon>
        <taxon>Heunggongvirae</taxon>
        <taxon>Uroviricota</taxon>
        <taxon>Caudoviricetes</taxon>
        <taxon>Vandenendeviridae</taxon>
        <taxon>Gorskivirinae</taxon>
        <taxon>Uavernvirus</taxon>
        <taxon>Uavernvirus uavern</taxon>
    </lineage>
</organism>
<evidence type="ECO:0000313" key="2">
    <source>
        <dbReference type="Proteomes" id="UP001058093"/>
    </source>
</evidence>
<sequence length="132" mass="15280">MSIVRTRTEQVIDVSDWDRLVIETYGRPYSFQQQDGCKGRGRETLNVVSDPDHVEDYDNETVPEIVNGDQMGVSFAAWLARDPKQGLPGREDRFGLELWWERNFYPTAEAIAHDLFKRGLLPEGTYTIDIDW</sequence>
<proteinExistence type="predicted"/>
<reference evidence="1" key="1">
    <citation type="submission" date="2021-07" db="EMBL/GenBank/DDBJ databases">
        <title>Complete genome sequence and phylogenomic analysis of the two lytic bacteriophage isolated from terrestrial biotopes of Antarctica.</title>
        <authorList>
            <person name="Holovan V."/>
            <person name="Rabalski L."/>
            <person name="Zlatohurska M."/>
            <person name="Andriichuk O."/>
            <person name="Budzanivska I."/>
            <person name="Shevchenko O."/>
            <person name="Gupalo A."/>
        </authorList>
    </citation>
    <scope>NUCLEOTIDE SEQUENCE</scope>
</reference>
<name>A0A975YZ90_9CAUD</name>